<dbReference type="InterPro" id="IPR029264">
    <property type="entry name" value="ARF7EP_C"/>
</dbReference>
<sequence>MTKDTNAANRFGAPSDRERAKALEKSKARGRGDGRRQRGGVSSNTDRQTIGAKSKVYDNKGHLLSCGKDMCDCLDADCMGCFHPCPECSSRRCGVECRCDRKWLYEQVEAGARSSATSTLASLPHT</sequence>
<keyword evidence="4" id="KW-1185">Reference proteome</keyword>
<reference evidence="3" key="1">
    <citation type="submission" date="2025-08" db="UniProtKB">
        <authorList>
            <consortium name="Ensembl"/>
        </authorList>
    </citation>
    <scope>IDENTIFICATION</scope>
</reference>
<feature type="compositionally biased region" description="Basic and acidic residues" evidence="1">
    <location>
        <begin position="15"/>
        <end position="36"/>
    </location>
</feature>
<dbReference type="AlphaFoldDB" id="A0A8C7D6M2"/>
<dbReference type="Proteomes" id="UP000694557">
    <property type="component" value="Unassembled WGS sequence"/>
</dbReference>
<reference evidence="3" key="2">
    <citation type="submission" date="2025-09" db="UniProtKB">
        <authorList>
            <consortium name="Ensembl"/>
        </authorList>
    </citation>
    <scope>IDENTIFICATION</scope>
</reference>
<evidence type="ECO:0000259" key="2">
    <source>
        <dbReference type="Pfam" id="PF14949"/>
    </source>
</evidence>
<feature type="region of interest" description="Disordered" evidence="1">
    <location>
        <begin position="1"/>
        <end position="54"/>
    </location>
</feature>
<dbReference type="PANTHER" id="PTHR46536:SF1">
    <property type="entry name" value="ARL14 EFFECTOR PROTEIN"/>
    <property type="match status" value="1"/>
</dbReference>
<feature type="domain" description="ARF7 effector protein C-terminal" evidence="2">
    <location>
        <begin position="34"/>
        <end position="109"/>
    </location>
</feature>
<evidence type="ECO:0000256" key="1">
    <source>
        <dbReference type="SAM" id="MobiDB-lite"/>
    </source>
</evidence>
<organism evidence="3 4">
    <name type="scientific">Oncorhynchus kisutch</name>
    <name type="common">Coho salmon</name>
    <name type="synonym">Salmo kisutch</name>
    <dbReference type="NCBI Taxonomy" id="8019"/>
    <lineage>
        <taxon>Eukaryota</taxon>
        <taxon>Metazoa</taxon>
        <taxon>Chordata</taxon>
        <taxon>Craniata</taxon>
        <taxon>Vertebrata</taxon>
        <taxon>Euteleostomi</taxon>
        <taxon>Actinopterygii</taxon>
        <taxon>Neopterygii</taxon>
        <taxon>Teleostei</taxon>
        <taxon>Protacanthopterygii</taxon>
        <taxon>Salmoniformes</taxon>
        <taxon>Salmonidae</taxon>
        <taxon>Salmoninae</taxon>
        <taxon>Oncorhynchus</taxon>
    </lineage>
</organism>
<dbReference type="Ensembl" id="ENSOKIT00005014021.1">
    <property type="protein sequence ID" value="ENSOKIP00005013145.1"/>
    <property type="gene ID" value="ENSOKIG00005005939.1"/>
</dbReference>
<dbReference type="GeneTree" id="ENSGT00940000156586"/>
<dbReference type="Pfam" id="PF14949">
    <property type="entry name" value="ARF7EP_C"/>
    <property type="match status" value="1"/>
</dbReference>
<name>A0A8C7D6M2_ONCKI</name>
<evidence type="ECO:0000313" key="3">
    <source>
        <dbReference type="Ensembl" id="ENSOKIP00005013145.1"/>
    </source>
</evidence>
<proteinExistence type="predicted"/>
<evidence type="ECO:0000313" key="4">
    <source>
        <dbReference type="Proteomes" id="UP000694557"/>
    </source>
</evidence>
<protein>
    <recommendedName>
        <fullName evidence="2">ARF7 effector protein C-terminal domain-containing protein</fullName>
    </recommendedName>
</protein>
<accession>A0A8C7D6M2</accession>
<dbReference type="PANTHER" id="PTHR46536">
    <property type="entry name" value="ARL14 EFFECTOR PROTEIN"/>
    <property type="match status" value="1"/>
</dbReference>